<dbReference type="SUPFAM" id="SSF52540">
    <property type="entry name" value="P-loop containing nucleoside triphosphate hydrolases"/>
    <property type="match status" value="1"/>
</dbReference>
<dbReference type="NCBIfam" id="NF009381">
    <property type="entry name" value="PRK12740.1-5"/>
    <property type="match status" value="1"/>
</dbReference>
<dbReference type="PRINTS" id="PR00315">
    <property type="entry name" value="ELONGATNFCT"/>
</dbReference>
<dbReference type="PANTHER" id="PTHR43261:SF6">
    <property type="entry name" value="ELONGATION FACTOR G-LIKE PROTEIN"/>
    <property type="match status" value="1"/>
</dbReference>
<dbReference type="CDD" id="cd04170">
    <property type="entry name" value="EF-G_bact"/>
    <property type="match status" value="1"/>
</dbReference>
<proteinExistence type="predicted"/>
<dbReference type="SMART" id="SM00889">
    <property type="entry name" value="EFG_IV"/>
    <property type="match status" value="1"/>
</dbReference>
<evidence type="ECO:0000259" key="6">
    <source>
        <dbReference type="PROSITE" id="PS51722"/>
    </source>
</evidence>
<evidence type="ECO:0000313" key="8">
    <source>
        <dbReference type="Proteomes" id="UP000704068"/>
    </source>
</evidence>
<dbReference type="CDD" id="cd03713">
    <property type="entry name" value="EFG_mtEFG_C"/>
    <property type="match status" value="1"/>
</dbReference>
<evidence type="ECO:0000256" key="4">
    <source>
        <dbReference type="ARBA" id="ARBA00023134"/>
    </source>
</evidence>
<evidence type="ECO:0000256" key="5">
    <source>
        <dbReference type="ARBA" id="ARBA00024731"/>
    </source>
</evidence>
<dbReference type="Gene3D" id="3.30.70.240">
    <property type="match status" value="1"/>
</dbReference>
<dbReference type="GO" id="GO:0032790">
    <property type="term" value="P:ribosome disassembly"/>
    <property type="evidence" value="ECO:0007669"/>
    <property type="project" value="TreeGrafter"/>
</dbReference>
<dbReference type="Gene3D" id="3.40.50.300">
    <property type="entry name" value="P-loop containing nucleotide triphosphate hydrolases"/>
    <property type="match status" value="1"/>
</dbReference>
<dbReference type="Pfam" id="PF00009">
    <property type="entry name" value="GTP_EFTU"/>
    <property type="match status" value="1"/>
</dbReference>
<dbReference type="FunFam" id="3.30.70.240:FF:000001">
    <property type="entry name" value="Elongation factor G"/>
    <property type="match status" value="1"/>
</dbReference>
<dbReference type="InterPro" id="IPR005517">
    <property type="entry name" value="Transl_elong_EFG/EF2_IV"/>
</dbReference>
<dbReference type="InterPro" id="IPR027417">
    <property type="entry name" value="P-loop_NTPase"/>
</dbReference>
<dbReference type="SMART" id="SM00838">
    <property type="entry name" value="EFG_C"/>
    <property type="match status" value="1"/>
</dbReference>
<sequence length="718" mass="80575">MKVYGTHNIKNIALLGNDGSGKTTLTEALLFESSQIARRGRITMKNTVSDYFPVEQDYGYSVFSTVFHVEWNGKKLNIIDCPGSDDFVGAALTALNVTDTALLLINGQYGPEVGTQNHFRYTEKLNKPVIFLVNQLDDEKCDYNNIIEQLQTIYGTKAIPVQYPVKTGPDFNSVIDVILMKKLTWGPEGGRPTIEDIPAEEQERAMELHKALVEAAAENDEALMEKFFEEEHLTEDEMREGIRKGMVTRSIFPIFCVCASKNMGVGRLMEFLGNVVPFVDEMPPVHCTRGEEVPVDADGPTSLYFFKTGIEPHIGEVQYFKVMSGKVREGDDLSNADRGSKERMAQLFVASGANREKVEELVAGDIGCTVKLKDVRTGNTLNDKDCDYRFNWIKYPEPKYTRAIKAVNEADTEKMMAALTRMRQEDPTWVVEQSKELRQTLVHGQGEFHLRTLKWRLENNDKIAIEFIEPKIPYRETITKAARADYRHKKQSGGAGQFGEVHLIVEPYSDGMPDPTVYKFDGQEIRVNVRNKEEIPLEWGGKLVFINSVVGGAIDARFMPAILKGIMSRMEQGPLTGSYARDVRVIVYDGKMHPVDSNELSFMLAGRNAFSMAFKNANPKLLEPIYDVEVFTPADKMGDVMSDLQGRRGMIVGMSSENGYEKLQAKVPLNELSTYSTTLSSLTGGRAGFIMKFASYELMPGELQKKLTEEFAAAQEEN</sequence>
<keyword evidence="7" id="KW-0648">Protein biosynthesis</keyword>
<evidence type="ECO:0000256" key="2">
    <source>
        <dbReference type="ARBA" id="ARBA00017872"/>
    </source>
</evidence>
<dbReference type="Pfam" id="PF22042">
    <property type="entry name" value="EF-G_D2"/>
    <property type="match status" value="1"/>
</dbReference>
<dbReference type="Gene3D" id="3.30.230.10">
    <property type="match status" value="1"/>
</dbReference>
<organism evidence="7 8">
    <name type="scientific">Alloprevotella tannerae</name>
    <dbReference type="NCBI Taxonomy" id="76122"/>
    <lineage>
        <taxon>Bacteria</taxon>
        <taxon>Pseudomonadati</taxon>
        <taxon>Bacteroidota</taxon>
        <taxon>Bacteroidia</taxon>
        <taxon>Bacteroidales</taxon>
        <taxon>Prevotellaceae</taxon>
        <taxon>Alloprevotella</taxon>
    </lineage>
</organism>
<protein>
    <recommendedName>
        <fullName evidence="2">Elongation factor G</fullName>
    </recommendedName>
    <alternativeName>
        <fullName evidence="1">Tetracycline resistance protein TetQ</fullName>
    </alternativeName>
</protein>
<dbReference type="SUPFAM" id="SSF54211">
    <property type="entry name" value="Ribosomal protein S5 domain 2-like"/>
    <property type="match status" value="1"/>
</dbReference>
<dbReference type="InterPro" id="IPR005225">
    <property type="entry name" value="Small_GTP-bd"/>
</dbReference>
<dbReference type="Pfam" id="PF14492">
    <property type="entry name" value="EFG_III"/>
    <property type="match status" value="1"/>
</dbReference>
<dbReference type="InterPro" id="IPR053905">
    <property type="entry name" value="EF-G-like_DII"/>
</dbReference>
<dbReference type="InterPro" id="IPR035649">
    <property type="entry name" value="EFG_V"/>
</dbReference>
<comment type="function">
    <text evidence="5">Catalyzes the GTP-dependent ribosomal translocation step during translation elongation. During this step, the ribosome changes from the pre-translocational (PRE) to the post-translocational (POST) state as the newly formed A-site-bound peptidyl-tRNA and P-site-bound deacylated tRNA move to the P and E sites, respectively. Catalyzes the coordinated movement of the two tRNA molecules, the mRNA and conformational changes in the ribosome.</text>
</comment>
<dbReference type="PANTHER" id="PTHR43261">
    <property type="entry name" value="TRANSLATION ELONGATION FACTOR G-RELATED"/>
    <property type="match status" value="1"/>
</dbReference>
<evidence type="ECO:0000256" key="1">
    <source>
        <dbReference type="ARBA" id="ARBA00013902"/>
    </source>
</evidence>
<dbReference type="RefSeq" id="WP_303764538.1">
    <property type="nucleotide sequence ID" value="NZ_CAUUHZ010000014.1"/>
</dbReference>
<gene>
    <name evidence="7" type="ORF">HXK21_07670</name>
</gene>
<accession>A0A929X0J9</accession>
<dbReference type="Pfam" id="PF03764">
    <property type="entry name" value="EFG_IV"/>
    <property type="match status" value="2"/>
</dbReference>
<reference evidence="7" key="1">
    <citation type="submission" date="2020-04" db="EMBL/GenBank/DDBJ databases">
        <title>Deep metagenomics examines the oral microbiome during advanced dental caries in children, revealing novel taxa and co-occurrences with host molecules.</title>
        <authorList>
            <person name="Baker J.L."/>
            <person name="Morton J.T."/>
            <person name="Dinis M."/>
            <person name="Alvarez R."/>
            <person name="Tran N.C."/>
            <person name="Knight R."/>
            <person name="Edlund A."/>
        </authorList>
    </citation>
    <scope>NUCLEOTIDE SEQUENCE</scope>
    <source>
        <strain evidence="7">JCVI_34_bin.1</strain>
    </source>
</reference>
<dbReference type="Gene3D" id="3.30.70.870">
    <property type="entry name" value="Elongation Factor G (Translational Gtpase), domain 3"/>
    <property type="match status" value="1"/>
</dbReference>
<dbReference type="InterPro" id="IPR000795">
    <property type="entry name" value="T_Tr_GTP-bd_dom"/>
</dbReference>
<dbReference type="GO" id="GO:0003746">
    <property type="term" value="F:translation elongation factor activity"/>
    <property type="evidence" value="ECO:0007669"/>
    <property type="project" value="UniProtKB-KW"/>
</dbReference>
<dbReference type="InterPro" id="IPR035647">
    <property type="entry name" value="EFG_III/V"/>
</dbReference>
<dbReference type="InterPro" id="IPR014721">
    <property type="entry name" value="Ribsml_uS5_D2-typ_fold_subgr"/>
</dbReference>
<dbReference type="InterPro" id="IPR009000">
    <property type="entry name" value="Transl_B-barrel_sf"/>
</dbReference>
<dbReference type="AlphaFoldDB" id="A0A929X0J9"/>
<dbReference type="GO" id="GO:0003924">
    <property type="term" value="F:GTPase activity"/>
    <property type="evidence" value="ECO:0007669"/>
    <property type="project" value="InterPro"/>
</dbReference>
<keyword evidence="7" id="KW-0251">Elongation factor</keyword>
<evidence type="ECO:0000313" key="7">
    <source>
        <dbReference type="EMBL" id="MBF0970901.1"/>
    </source>
</evidence>
<dbReference type="InterPro" id="IPR047872">
    <property type="entry name" value="EFG_IV"/>
</dbReference>
<dbReference type="InterPro" id="IPR000640">
    <property type="entry name" value="EFG_V-like"/>
</dbReference>
<dbReference type="InterPro" id="IPR041095">
    <property type="entry name" value="EFG_II"/>
</dbReference>
<evidence type="ECO:0000256" key="3">
    <source>
        <dbReference type="ARBA" id="ARBA00022741"/>
    </source>
</evidence>
<dbReference type="Proteomes" id="UP000704068">
    <property type="component" value="Unassembled WGS sequence"/>
</dbReference>
<name>A0A929X0J9_9BACT</name>
<comment type="caution">
    <text evidence="7">The sequence shown here is derived from an EMBL/GenBank/DDBJ whole genome shotgun (WGS) entry which is preliminary data.</text>
</comment>
<dbReference type="Pfam" id="PF00679">
    <property type="entry name" value="EFG_C"/>
    <property type="match status" value="1"/>
</dbReference>
<dbReference type="NCBIfam" id="TIGR00231">
    <property type="entry name" value="small_GTP"/>
    <property type="match status" value="1"/>
</dbReference>
<dbReference type="EMBL" id="JABZGR010000028">
    <property type="protein sequence ID" value="MBF0970901.1"/>
    <property type="molecule type" value="Genomic_DNA"/>
</dbReference>
<dbReference type="Gene3D" id="2.40.30.10">
    <property type="entry name" value="Translation factors"/>
    <property type="match status" value="1"/>
</dbReference>
<keyword evidence="3" id="KW-0547">Nucleotide-binding</keyword>
<dbReference type="GO" id="GO:0005525">
    <property type="term" value="F:GTP binding"/>
    <property type="evidence" value="ECO:0007669"/>
    <property type="project" value="UniProtKB-KW"/>
</dbReference>
<dbReference type="InterPro" id="IPR020568">
    <property type="entry name" value="Ribosomal_Su5_D2-typ_SF"/>
</dbReference>
<keyword evidence="4" id="KW-0342">GTP-binding</keyword>
<feature type="domain" description="Tr-type G" evidence="6">
    <location>
        <begin position="7"/>
        <end position="285"/>
    </location>
</feature>
<dbReference type="CDD" id="cd01434">
    <property type="entry name" value="EFG_mtEFG1_IV"/>
    <property type="match status" value="1"/>
</dbReference>
<dbReference type="SUPFAM" id="SSF54980">
    <property type="entry name" value="EF-G C-terminal domain-like"/>
    <property type="match status" value="2"/>
</dbReference>
<dbReference type="SUPFAM" id="SSF50447">
    <property type="entry name" value="Translation proteins"/>
    <property type="match status" value="1"/>
</dbReference>
<dbReference type="PROSITE" id="PS51722">
    <property type="entry name" value="G_TR_2"/>
    <property type="match status" value="1"/>
</dbReference>